<dbReference type="InterPro" id="IPR050492">
    <property type="entry name" value="Bact_metal-bind_prot9"/>
</dbReference>
<evidence type="ECO:0000256" key="5">
    <source>
        <dbReference type="ARBA" id="ARBA00022729"/>
    </source>
</evidence>
<dbReference type="InterPro" id="IPR006127">
    <property type="entry name" value="ZnuA-like"/>
</dbReference>
<dbReference type="EMBL" id="VOSC01000012">
    <property type="protein sequence ID" value="TXE13108.1"/>
    <property type="molecule type" value="Genomic_DNA"/>
</dbReference>
<dbReference type="GO" id="GO:0046872">
    <property type="term" value="F:metal ion binding"/>
    <property type="evidence" value="ECO:0007669"/>
    <property type="project" value="UniProtKB-KW"/>
</dbReference>
<dbReference type="AlphaFoldDB" id="A0A5C7AWM9"/>
<reference evidence="8" key="1">
    <citation type="submission" date="2019-08" db="EMBL/GenBank/DDBJ databases">
        <title>Seonamhaeicola sediminis sp. nov., isolated from marine sediment.</title>
        <authorList>
            <person name="Cao W.R."/>
        </authorList>
    </citation>
    <scope>NUCLEOTIDE SEQUENCE [LARGE SCALE GENOMIC DNA]</scope>
    <source>
        <strain evidence="8">Gy8</strain>
    </source>
</reference>
<protein>
    <submittedName>
        <fullName evidence="7">Manganese transporter</fullName>
    </submittedName>
</protein>
<evidence type="ECO:0000256" key="1">
    <source>
        <dbReference type="ARBA" id="ARBA00004196"/>
    </source>
</evidence>
<comment type="similarity">
    <text evidence="2 6">Belongs to the bacterial solute-binding protein 9 family.</text>
</comment>
<comment type="caution">
    <text evidence="7">The sequence shown here is derived from an EMBL/GenBank/DDBJ whole genome shotgun (WGS) entry which is preliminary data.</text>
</comment>
<keyword evidence="5" id="KW-0732">Signal</keyword>
<dbReference type="PANTHER" id="PTHR42953:SF1">
    <property type="entry name" value="METAL-BINDING PROTEIN HI_0362-RELATED"/>
    <property type="match status" value="1"/>
</dbReference>
<dbReference type="PRINTS" id="PR00690">
    <property type="entry name" value="ADHESNFAMILY"/>
</dbReference>
<name>A0A5C7AWM9_9FLAO</name>
<keyword evidence="4" id="KW-0479">Metal-binding</keyword>
<dbReference type="PROSITE" id="PS51257">
    <property type="entry name" value="PROKAR_LIPOPROTEIN"/>
    <property type="match status" value="1"/>
</dbReference>
<evidence type="ECO:0000256" key="6">
    <source>
        <dbReference type="RuleBase" id="RU003512"/>
    </source>
</evidence>
<comment type="subcellular location">
    <subcellularLocation>
        <location evidence="1">Cell envelope</location>
    </subcellularLocation>
</comment>
<evidence type="ECO:0000313" key="7">
    <source>
        <dbReference type="EMBL" id="TXE13108.1"/>
    </source>
</evidence>
<evidence type="ECO:0000256" key="3">
    <source>
        <dbReference type="ARBA" id="ARBA00022448"/>
    </source>
</evidence>
<gene>
    <name evidence="7" type="ORF">FUA26_04750</name>
</gene>
<keyword evidence="8" id="KW-1185">Reference proteome</keyword>
<dbReference type="RefSeq" id="WP_147132263.1">
    <property type="nucleotide sequence ID" value="NZ_VOSC01000012.1"/>
</dbReference>
<evidence type="ECO:0000313" key="8">
    <source>
        <dbReference type="Proteomes" id="UP000321790"/>
    </source>
</evidence>
<proteinExistence type="inferred from homology"/>
<dbReference type="OrthoDB" id="9793396at2"/>
<sequence length="305" mass="33625">MKKVVLILCVLSMVFSCKSNKKSSGKLQIVTTTTMITDLVKNIGGDVVDIKGLMGSGVDPHLYKASEGDVTKLANADIIFYNGLHLEGKLVEVFEKMKNKKTIAIANALDKNTLIGSEYFASNYDPHIWFNIDYWLQAGAFVTKTLEVELPEQAETFRKNWESYHAQLVTLKQEISGIIETLPQEKRILVTAHDAFNYFGKSFHFEVVGLQGLSTATEAGVQDVQKLAAFIIENKVNAIFVESSVPKRTIEALQAAVKSKNHEVAIGGTLYSDALGTTATVEGTYIGMYKYNVKTIIEALKASNE</sequence>
<dbReference type="Proteomes" id="UP000321790">
    <property type="component" value="Unassembled WGS sequence"/>
</dbReference>
<evidence type="ECO:0000256" key="2">
    <source>
        <dbReference type="ARBA" id="ARBA00011028"/>
    </source>
</evidence>
<dbReference type="InterPro" id="IPR006129">
    <property type="entry name" value="AdhesinB"/>
</dbReference>
<organism evidence="7 8">
    <name type="scientific">Seonamhaeicola algicola</name>
    <dbReference type="NCBI Taxonomy" id="1719036"/>
    <lineage>
        <taxon>Bacteria</taxon>
        <taxon>Pseudomonadati</taxon>
        <taxon>Bacteroidota</taxon>
        <taxon>Flavobacteriia</taxon>
        <taxon>Flavobacteriales</taxon>
        <taxon>Flavobacteriaceae</taxon>
    </lineage>
</organism>
<dbReference type="GO" id="GO:0007155">
    <property type="term" value="P:cell adhesion"/>
    <property type="evidence" value="ECO:0007669"/>
    <property type="project" value="InterPro"/>
</dbReference>
<dbReference type="PRINTS" id="PR00691">
    <property type="entry name" value="ADHESINB"/>
</dbReference>
<evidence type="ECO:0000256" key="4">
    <source>
        <dbReference type="ARBA" id="ARBA00022723"/>
    </source>
</evidence>
<dbReference type="SUPFAM" id="SSF53807">
    <property type="entry name" value="Helical backbone' metal receptor"/>
    <property type="match status" value="1"/>
</dbReference>
<dbReference type="GO" id="GO:0030001">
    <property type="term" value="P:metal ion transport"/>
    <property type="evidence" value="ECO:0007669"/>
    <property type="project" value="InterPro"/>
</dbReference>
<dbReference type="GO" id="GO:0030313">
    <property type="term" value="C:cell envelope"/>
    <property type="evidence" value="ECO:0007669"/>
    <property type="project" value="UniProtKB-SubCell"/>
</dbReference>
<accession>A0A5C7AWM9</accession>
<dbReference type="Pfam" id="PF01297">
    <property type="entry name" value="ZnuA"/>
    <property type="match status" value="1"/>
</dbReference>
<keyword evidence="3 6" id="KW-0813">Transport</keyword>
<dbReference type="Gene3D" id="3.40.50.1980">
    <property type="entry name" value="Nitrogenase molybdenum iron protein domain"/>
    <property type="match status" value="2"/>
</dbReference>
<dbReference type="PANTHER" id="PTHR42953">
    <property type="entry name" value="HIGH-AFFINITY ZINC UPTAKE SYSTEM PROTEIN ZNUA-RELATED"/>
    <property type="match status" value="1"/>
</dbReference>
<dbReference type="InterPro" id="IPR006128">
    <property type="entry name" value="Lipoprotein_PsaA-like"/>
</dbReference>